<dbReference type="PANTHER" id="PTHR48081:SF8">
    <property type="entry name" value="ALPHA_BETA HYDROLASE FOLD-3 DOMAIN-CONTAINING PROTEIN-RELATED"/>
    <property type="match status" value="1"/>
</dbReference>
<dbReference type="InterPro" id="IPR029058">
    <property type="entry name" value="AB_hydrolase_fold"/>
</dbReference>
<dbReference type="KEGG" id="dsc:ABOD76_07835"/>
<dbReference type="InterPro" id="IPR013094">
    <property type="entry name" value="AB_hydrolase_3"/>
</dbReference>
<evidence type="ECO:0000256" key="1">
    <source>
        <dbReference type="ARBA" id="ARBA00022801"/>
    </source>
</evidence>
<dbReference type="GO" id="GO:0016787">
    <property type="term" value="F:hydrolase activity"/>
    <property type="evidence" value="ECO:0007669"/>
    <property type="project" value="UniProtKB-KW"/>
</dbReference>
<sequence>MPIDPFLEPLLPQFTEQPEITDHPAWRAEVNRQSDLLFDTMGEPGPAVRERQAFTLPVDGGHIEVYVYQPFEPGPHPAHLFLHGGGWSQGTIHGRFIDAACRERCIGARCVVVSVEYRKAPEHQYPTGLNDAAAALHWLVEHAGALGVDPSRITVGGQSAGANLAAALTLKLRDEGGPALTFQLLEVPALDLTFRQPSCHTLGEGYGLTFHTLELCRRDYLTAEALASEPYVSPLLADDLTRLPAAHIMIAEYDPLRDDGTAYAERLRQAGVPVTLTLGEGHIHGSSAFTRTMPSARAWRDEVLAVLRRAHGVPDPVPALQDT</sequence>
<proteinExistence type="predicted"/>
<dbReference type="EMBL" id="CP158299">
    <property type="protein sequence ID" value="XBV86205.1"/>
    <property type="molecule type" value="Genomic_DNA"/>
</dbReference>
<accession>A0AAU7UCD2</accession>
<reference evidence="3" key="1">
    <citation type="submission" date="2024-06" db="EMBL/GenBank/DDBJ databases">
        <title>Draft Genome Sequence of Deinococcus sonorensis Type Strain KR-87, a Biofilm Producing Representative of the Genus Deinococcus.</title>
        <authorList>
            <person name="Boren L.S."/>
            <person name="Grosso R.A."/>
            <person name="Hugenberg-Cox A.N."/>
            <person name="Hill J.T.E."/>
            <person name="Albert C.M."/>
            <person name="Tuohy J.M."/>
        </authorList>
    </citation>
    <scope>NUCLEOTIDE SEQUENCE</scope>
    <source>
        <strain evidence="3">KR-87</strain>
    </source>
</reference>
<dbReference type="InterPro" id="IPR050300">
    <property type="entry name" value="GDXG_lipolytic_enzyme"/>
</dbReference>
<dbReference type="RefSeq" id="WP_350244259.1">
    <property type="nucleotide sequence ID" value="NZ_CP158299.1"/>
</dbReference>
<dbReference type="Pfam" id="PF07859">
    <property type="entry name" value="Abhydrolase_3"/>
    <property type="match status" value="1"/>
</dbReference>
<dbReference type="SUPFAM" id="SSF53474">
    <property type="entry name" value="alpha/beta-Hydrolases"/>
    <property type="match status" value="1"/>
</dbReference>
<gene>
    <name evidence="3" type="ORF">ABOD76_07835</name>
</gene>
<feature type="domain" description="Alpha/beta hydrolase fold-3" evidence="2">
    <location>
        <begin position="80"/>
        <end position="285"/>
    </location>
</feature>
<name>A0AAU7UCD2_9DEIO</name>
<organism evidence="3">
    <name type="scientific">Deinococcus sonorensis KR-87</name>
    <dbReference type="NCBI Taxonomy" id="694439"/>
    <lineage>
        <taxon>Bacteria</taxon>
        <taxon>Thermotogati</taxon>
        <taxon>Deinococcota</taxon>
        <taxon>Deinococci</taxon>
        <taxon>Deinococcales</taxon>
        <taxon>Deinococcaceae</taxon>
        <taxon>Deinococcus</taxon>
    </lineage>
</organism>
<keyword evidence="1 3" id="KW-0378">Hydrolase</keyword>
<dbReference type="Gene3D" id="3.40.50.1820">
    <property type="entry name" value="alpha/beta hydrolase"/>
    <property type="match status" value="1"/>
</dbReference>
<dbReference type="PANTHER" id="PTHR48081">
    <property type="entry name" value="AB HYDROLASE SUPERFAMILY PROTEIN C4A8.06C"/>
    <property type="match status" value="1"/>
</dbReference>
<dbReference type="AlphaFoldDB" id="A0AAU7UCD2"/>
<protein>
    <submittedName>
        <fullName evidence="3">Alpha/beta hydrolase</fullName>
    </submittedName>
</protein>
<evidence type="ECO:0000259" key="2">
    <source>
        <dbReference type="Pfam" id="PF07859"/>
    </source>
</evidence>
<evidence type="ECO:0000313" key="3">
    <source>
        <dbReference type="EMBL" id="XBV86205.1"/>
    </source>
</evidence>